<dbReference type="Proteomes" id="UP000253941">
    <property type="component" value="Unassembled WGS sequence"/>
</dbReference>
<evidence type="ECO:0000313" key="5">
    <source>
        <dbReference type="Proteomes" id="UP000253941"/>
    </source>
</evidence>
<sequence>MTTAPMPRGRGDAFDSGSREADTFLRHRGPVTGVAMIPGTSHLVSAAYDSAVASFDLVTHEAQLLGYHRHLVNQIAVEPNGRRFATCSSDYTIGIWDAHSGKPIRVLLGHADDAEAFVFIDDLTGASASRDRRILIWDLTTGAILRVLEGHEKDVLSLTYHDGRLYSSGDDMTLRVWDVASGKLLRTIGPFENETDTCAVDTINGHVALGCDDGCIRVLDIADGSLVKEIPAHGSGIKKVVASPANGDLVSAGYDQRVLLWDGATLEQKASLERHPSMWERSLNWSPDGTRLIGGTFDGTAIIWSTDGALEQEIGDQTIAKGNACLNEVAGADSGRIATCSDDGYIRLGRLSPDGGEVLETVEPLAGRMLMNAVTLDEASGLVVAGAHNQKLHIFDIDGDSLTNEREVALGEGPINSIRVAHHSEYAGESFVACYSGAIVRVVREGHPVGRINLHEGAVKSLCLHPREALGVSCGADGLLMSWTFDGRLLQRFLGHTAIINDVDISPSGDRLVSVSRDFTVKVFDLESGVLLQSIEAGHRSLKSVCFADDGYVVVGDYWGGIIGIDLESETLERRTIAQNGISGVSRADDLVAACSYDGSVYLVRPKTLEVANTLCVMRQHVAGWATVLEEIDNGNVVRL</sequence>
<name>A0A369T9C1_9PROT</name>
<feature type="repeat" description="WD" evidence="3">
    <location>
        <begin position="230"/>
        <end position="262"/>
    </location>
</feature>
<feature type="repeat" description="WD" evidence="3">
    <location>
        <begin position="493"/>
        <end position="534"/>
    </location>
</feature>
<dbReference type="InterPro" id="IPR001680">
    <property type="entry name" value="WD40_rpt"/>
</dbReference>
<dbReference type="PROSITE" id="PS50082">
    <property type="entry name" value="WD_REPEATS_2"/>
    <property type="match status" value="6"/>
</dbReference>
<dbReference type="SUPFAM" id="SSF50998">
    <property type="entry name" value="Quinoprotein alcohol dehydrogenase-like"/>
    <property type="match status" value="1"/>
</dbReference>
<dbReference type="CDD" id="cd00200">
    <property type="entry name" value="WD40"/>
    <property type="match status" value="1"/>
</dbReference>
<gene>
    <name evidence="4" type="ORF">DRB17_10385</name>
</gene>
<dbReference type="AlphaFoldDB" id="A0A369T9C1"/>
<feature type="repeat" description="WD" evidence="3">
    <location>
        <begin position="65"/>
        <end position="106"/>
    </location>
</feature>
<dbReference type="PROSITE" id="PS00678">
    <property type="entry name" value="WD_REPEATS_1"/>
    <property type="match status" value="1"/>
</dbReference>
<reference evidence="4 5" key="1">
    <citation type="submission" date="2018-07" db="EMBL/GenBank/DDBJ databases">
        <title>Venubactetium sediminum gen. nov., sp. nov., isolated from a marine solar saltern.</title>
        <authorList>
            <person name="Wang S."/>
        </authorList>
    </citation>
    <scope>NUCLEOTIDE SEQUENCE [LARGE SCALE GENOMIC DNA]</scope>
    <source>
        <strain evidence="4 5">WD2A32</strain>
    </source>
</reference>
<dbReference type="SMART" id="SM00564">
    <property type="entry name" value="PQQ"/>
    <property type="match status" value="4"/>
</dbReference>
<evidence type="ECO:0000256" key="2">
    <source>
        <dbReference type="ARBA" id="ARBA00022737"/>
    </source>
</evidence>
<keyword evidence="5" id="KW-1185">Reference proteome</keyword>
<feature type="repeat" description="WD" evidence="3">
    <location>
        <begin position="107"/>
        <end position="147"/>
    </location>
</feature>
<dbReference type="SUPFAM" id="SSF50978">
    <property type="entry name" value="WD40 repeat-like"/>
    <property type="match status" value="1"/>
</dbReference>
<dbReference type="PROSITE" id="PS50294">
    <property type="entry name" value="WD_REPEATS_REGION"/>
    <property type="match status" value="4"/>
</dbReference>
<organism evidence="4 5">
    <name type="scientific">Ferruginivarius sediminum</name>
    <dbReference type="NCBI Taxonomy" id="2661937"/>
    <lineage>
        <taxon>Bacteria</taxon>
        <taxon>Pseudomonadati</taxon>
        <taxon>Pseudomonadota</taxon>
        <taxon>Alphaproteobacteria</taxon>
        <taxon>Rhodospirillales</taxon>
        <taxon>Rhodospirillaceae</taxon>
        <taxon>Ferruginivarius</taxon>
    </lineage>
</organism>
<dbReference type="InterPro" id="IPR011047">
    <property type="entry name" value="Quinoprotein_ADH-like_sf"/>
</dbReference>
<comment type="caution">
    <text evidence="4">The sequence shown here is derived from an EMBL/GenBank/DDBJ whole genome shotgun (WGS) entry which is preliminary data.</text>
</comment>
<keyword evidence="2" id="KW-0677">Repeat</keyword>
<feature type="repeat" description="WD" evidence="3">
    <location>
        <begin position="282"/>
        <end position="305"/>
    </location>
</feature>
<dbReference type="InterPro" id="IPR019775">
    <property type="entry name" value="WD40_repeat_CS"/>
</dbReference>
<evidence type="ECO:0000256" key="1">
    <source>
        <dbReference type="ARBA" id="ARBA00022574"/>
    </source>
</evidence>
<dbReference type="PANTHER" id="PTHR19848">
    <property type="entry name" value="WD40 REPEAT PROTEIN"/>
    <property type="match status" value="1"/>
</dbReference>
<evidence type="ECO:0000256" key="3">
    <source>
        <dbReference type="PROSITE-ProRule" id="PRU00221"/>
    </source>
</evidence>
<dbReference type="Gene3D" id="2.130.10.10">
    <property type="entry name" value="YVTN repeat-like/Quinoprotein amine dehydrogenase"/>
    <property type="match status" value="3"/>
</dbReference>
<accession>A0A369T9C1</accession>
<protein>
    <submittedName>
        <fullName evidence="4">WD40 repeat domain-containing protein</fullName>
    </submittedName>
</protein>
<keyword evidence="1 3" id="KW-0853">WD repeat</keyword>
<dbReference type="InterPro" id="IPR015943">
    <property type="entry name" value="WD40/YVTN_repeat-like_dom_sf"/>
</dbReference>
<dbReference type="RefSeq" id="WP_114582134.1">
    <property type="nucleotide sequence ID" value="NZ_QPMH01000008.1"/>
</dbReference>
<feature type="repeat" description="WD" evidence="3">
    <location>
        <begin position="148"/>
        <end position="187"/>
    </location>
</feature>
<dbReference type="InterPro" id="IPR036322">
    <property type="entry name" value="WD40_repeat_dom_sf"/>
</dbReference>
<dbReference type="PANTHER" id="PTHR19848:SF8">
    <property type="entry name" value="F-BOX AND WD REPEAT DOMAIN CONTAINING 7"/>
    <property type="match status" value="1"/>
</dbReference>
<dbReference type="InterPro" id="IPR018391">
    <property type="entry name" value="PQQ_b-propeller_rpt"/>
</dbReference>
<dbReference type="EMBL" id="QPMH01000008">
    <property type="protein sequence ID" value="RDD61890.1"/>
    <property type="molecule type" value="Genomic_DNA"/>
</dbReference>
<dbReference type="Pfam" id="PF00400">
    <property type="entry name" value="WD40"/>
    <property type="match status" value="6"/>
</dbReference>
<dbReference type="SMART" id="SM00320">
    <property type="entry name" value="WD40"/>
    <property type="match status" value="11"/>
</dbReference>
<proteinExistence type="predicted"/>
<evidence type="ECO:0000313" key="4">
    <source>
        <dbReference type="EMBL" id="RDD61890.1"/>
    </source>
</evidence>